<keyword evidence="5" id="KW-1185">Reference proteome</keyword>
<dbReference type="PROSITE" id="PS51186">
    <property type="entry name" value="GNAT"/>
    <property type="match status" value="1"/>
</dbReference>
<dbReference type="InterPro" id="IPR016181">
    <property type="entry name" value="Acyl_CoA_acyltransferase"/>
</dbReference>
<dbReference type="Pfam" id="PF00583">
    <property type="entry name" value="Acetyltransf_1"/>
    <property type="match status" value="1"/>
</dbReference>
<dbReference type="Proteomes" id="UP001244640">
    <property type="component" value="Unassembled WGS sequence"/>
</dbReference>
<organism evidence="4 5">
    <name type="scientific">Sphingobacterium zeae</name>
    <dbReference type="NCBI Taxonomy" id="1776859"/>
    <lineage>
        <taxon>Bacteria</taxon>
        <taxon>Pseudomonadati</taxon>
        <taxon>Bacteroidota</taxon>
        <taxon>Sphingobacteriia</taxon>
        <taxon>Sphingobacteriales</taxon>
        <taxon>Sphingobacteriaceae</taxon>
        <taxon>Sphingobacterium</taxon>
    </lineage>
</organism>
<evidence type="ECO:0000313" key="5">
    <source>
        <dbReference type="Proteomes" id="UP001244640"/>
    </source>
</evidence>
<dbReference type="EMBL" id="JAUTBA010000001">
    <property type="protein sequence ID" value="MDQ1150809.1"/>
    <property type="molecule type" value="Genomic_DNA"/>
</dbReference>
<dbReference type="SUPFAM" id="SSF55729">
    <property type="entry name" value="Acyl-CoA N-acyltransferases (Nat)"/>
    <property type="match status" value="1"/>
</dbReference>
<gene>
    <name evidence="4" type="ORF">QE382_002793</name>
</gene>
<dbReference type="CDD" id="cd04301">
    <property type="entry name" value="NAT_SF"/>
    <property type="match status" value="1"/>
</dbReference>
<dbReference type="InterPro" id="IPR050832">
    <property type="entry name" value="Bact_Acetyltransf"/>
</dbReference>
<dbReference type="InterPro" id="IPR000182">
    <property type="entry name" value="GNAT_dom"/>
</dbReference>
<evidence type="ECO:0000313" key="4">
    <source>
        <dbReference type="EMBL" id="MDQ1150809.1"/>
    </source>
</evidence>
<comment type="caution">
    <text evidence="4">The sequence shown here is derived from an EMBL/GenBank/DDBJ whole genome shotgun (WGS) entry which is preliminary data.</text>
</comment>
<dbReference type="RefSeq" id="WP_307186396.1">
    <property type="nucleotide sequence ID" value="NZ_JAUTBA010000001.1"/>
</dbReference>
<dbReference type="Gene3D" id="3.40.630.30">
    <property type="match status" value="1"/>
</dbReference>
<evidence type="ECO:0000256" key="1">
    <source>
        <dbReference type="ARBA" id="ARBA00022679"/>
    </source>
</evidence>
<dbReference type="PANTHER" id="PTHR43877:SF2">
    <property type="entry name" value="AMINOALKYLPHOSPHONATE N-ACETYLTRANSFERASE-RELATED"/>
    <property type="match status" value="1"/>
</dbReference>
<name>A0ABU0U774_9SPHI</name>
<accession>A0ABU0U774</accession>
<dbReference type="GO" id="GO:0016746">
    <property type="term" value="F:acyltransferase activity"/>
    <property type="evidence" value="ECO:0007669"/>
    <property type="project" value="UniProtKB-KW"/>
</dbReference>
<protein>
    <submittedName>
        <fullName evidence="4">Acetyltransferase</fullName>
        <ecNumber evidence="4">2.3.1.-</ecNumber>
    </submittedName>
</protein>
<evidence type="ECO:0000256" key="2">
    <source>
        <dbReference type="ARBA" id="ARBA00023315"/>
    </source>
</evidence>
<reference evidence="4 5" key="1">
    <citation type="submission" date="2023-07" db="EMBL/GenBank/DDBJ databases">
        <title>Functional and genomic diversity of the sorghum phyllosphere microbiome.</title>
        <authorList>
            <person name="Shade A."/>
        </authorList>
    </citation>
    <scope>NUCLEOTIDE SEQUENCE [LARGE SCALE GENOMIC DNA]</scope>
    <source>
        <strain evidence="4 5">SORGH_AS_0892</strain>
    </source>
</reference>
<dbReference type="PANTHER" id="PTHR43877">
    <property type="entry name" value="AMINOALKYLPHOSPHONATE N-ACETYLTRANSFERASE-RELATED-RELATED"/>
    <property type="match status" value="1"/>
</dbReference>
<proteinExistence type="predicted"/>
<feature type="domain" description="N-acetyltransferase" evidence="3">
    <location>
        <begin position="4"/>
        <end position="162"/>
    </location>
</feature>
<keyword evidence="2 4" id="KW-0012">Acyltransferase</keyword>
<dbReference type="EC" id="2.3.1.-" evidence="4"/>
<keyword evidence="1 4" id="KW-0808">Transferase</keyword>
<evidence type="ECO:0000259" key="3">
    <source>
        <dbReference type="PROSITE" id="PS51186"/>
    </source>
</evidence>
<sequence>MENAIIRKIEKSDNDALSKLIRAVFEEHNAPKEGTVYSDPTTSDLYALFSKEDAVLWVGEVDGVLAGCCGIYPTAGLPPYCAELVKFYLNPVFRGMGLGKALMNKSIESAKRLGYNKIYLESFPEFSNAIKMYQNMGFRLLQKPLGNSGHHACSIWMLRCEEPTSI</sequence>